<comment type="caution">
    <text evidence="1">The sequence shown here is derived from an EMBL/GenBank/DDBJ whole genome shotgun (WGS) entry which is preliminary data.</text>
</comment>
<evidence type="ECO:0000313" key="2">
    <source>
        <dbReference type="Proteomes" id="UP001165069"/>
    </source>
</evidence>
<protein>
    <recommendedName>
        <fullName evidence="3">Lipoprotein</fullName>
    </recommendedName>
</protein>
<accession>A0ABQ5QCC9</accession>
<dbReference type="PROSITE" id="PS51257">
    <property type="entry name" value="PROKAR_LIPOPROTEIN"/>
    <property type="match status" value="1"/>
</dbReference>
<name>A0ABQ5QCC9_9BACT</name>
<proteinExistence type="predicted"/>
<dbReference type="Proteomes" id="UP001165069">
    <property type="component" value="Unassembled WGS sequence"/>
</dbReference>
<organism evidence="1 2">
    <name type="scientific">Geothrix limicola</name>
    <dbReference type="NCBI Taxonomy" id="2927978"/>
    <lineage>
        <taxon>Bacteria</taxon>
        <taxon>Pseudomonadati</taxon>
        <taxon>Acidobacteriota</taxon>
        <taxon>Holophagae</taxon>
        <taxon>Holophagales</taxon>
        <taxon>Holophagaceae</taxon>
        <taxon>Geothrix</taxon>
    </lineage>
</organism>
<evidence type="ECO:0000313" key="1">
    <source>
        <dbReference type="EMBL" id="GLH72323.1"/>
    </source>
</evidence>
<reference evidence="1 2" key="1">
    <citation type="journal article" date="2023" name="Antonie Van Leeuwenhoek">
        <title>Mesoterricola silvestris gen. nov., sp. nov., Mesoterricola sediminis sp. nov., Geothrix oryzae sp. nov., Geothrix edaphica sp. nov., Geothrix rubra sp. nov., and Geothrix limicola sp. nov., six novel members of Acidobacteriota isolated from soils.</title>
        <authorList>
            <person name="Itoh H."/>
            <person name="Sugisawa Y."/>
            <person name="Mise K."/>
            <person name="Xu Z."/>
            <person name="Kuniyasu M."/>
            <person name="Ushijima N."/>
            <person name="Kawano K."/>
            <person name="Kobayashi E."/>
            <person name="Shiratori Y."/>
            <person name="Masuda Y."/>
            <person name="Senoo K."/>
        </authorList>
    </citation>
    <scope>NUCLEOTIDE SEQUENCE [LARGE SCALE GENOMIC DNA]</scope>
    <source>
        <strain evidence="1 2">Red804</strain>
    </source>
</reference>
<dbReference type="EMBL" id="BSDE01000001">
    <property type="protein sequence ID" value="GLH72323.1"/>
    <property type="molecule type" value="Genomic_DNA"/>
</dbReference>
<keyword evidence="2" id="KW-1185">Reference proteome</keyword>
<evidence type="ECO:0008006" key="3">
    <source>
        <dbReference type="Google" id="ProtNLM"/>
    </source>
</evidence>
<dbReference type="RefSeq" id="WP_285570721.1">
    <property type="nucleotide sequence ID" value="NZ_BSDE01000001.1"/>
</dbReference>
<sequence length="255" mass="25478">MKRLVLSTPLVVLLGCGGGGSGSSVSFTSNPNPPVQSLNLEGPWTGNLQSYSGGSVTATALVLASGEMRYVASNGIQAVGNLSVSGTTFTGSGTMYAPTGSVFLGGGTTASFVLSGTGTSGTTMTGTYSSLVDNGTMSFTYNTQALYSTPVVMSNVAGSYLSVSTSSGYSTTGTLTAAGAFSGSDGHGTFTGTLSAVDATKNAFRVTINYLPTGQIAQAYSGLGFFNFGVTPPHLVIQATGTTGQFAAEFARTGP</sequence>
<gene>
    <name evidence="1" type="ORF">GETHLI_08250</name>
</gene>